<evidence type="ECO:0000313" key="6">
    <source>
        <dbReference type="WBParaSite" id="L893_g5691.t1"/>
    </source>
</evidence>
<evidence type="ECO:0000256" key="2">
    <source>
        <dbReference type="SAM" id="MobiDB-lite"/>
    </source>
</evidence>
<feature type="domain" description="Nematode cuticle collagen N-terminal" evidence="4">
    <location>
        <begin position="17"/>
        <end position="67"/>
    </location>
</feature>
<keyword evidence="3" id="KW-0472">Membrane</keyword>
<feature type="region of interest" description="Disordered" evidence="2">
    <location>
        <begin position="75"/>
        <end position="95"/>
    </location>
</feature>
<keyword evidence="1" id="KW-0677">Repeat</keyword>
<evidence type="ECO:0000256" key="1">
    <source>
        <dbReference type="ARBA" id="ARBA00022737"/>
    </source>
</evidence>
<dbReference type="Proteomes" id="UP000095287">
    <property type="component" value="Unplaced"/>
</dbReference>
<accession>A0A1I8AH62</accession>
<keyword evidence="3" id="KW-0812">Transmembrane</keyword>
<reference evidence="6" key="1">
    <citation type="submission" date="2016-11" db="UniProtKB">
        <authorList>
            <consortium name="WormBaseParasite"/>
        </authorList>
    </citation>
    <scope>IDENTIFICATION</scope>
</reference>
<sequence>MSIVSSDKKMFEEKLLVGAASACSVLAIMACLVVIPSLYSTISEVHNEVMDGVQIFRVETDSAWADMMEVQVSVSAPTKPRENPFNSVFRQKRQD</sequence>
<dbReference type="GO" id="GO:0042302">
    <property type="term" value="F:structural constituent of cuticle"/>
    <property type="evidence" value="ECO:0007669"/>
    <property type="project" value="InterPro"/>
</dbReference>
<proteinExistence type="predicted"/>
<dbReference type="Pfam" id="PF01484">
    <property type="entry name" value="Col_cuticle_N"/>
    <property type="match status" value="1"/>
</dbReference>
<protein>
    <submittedName>
        <fullName evidence="6">Col_cuticle_N domain-containing protein</fullName>
    </submittedName>
</protein>
<name>A0A1I8AH62_9BILA</name>
<dbReference type="InterPro" id="IPR002486">
    <property type="entry name" value="Col_cuticle_N"/>
</dbReference>
<evidence type="ECO:0000256" key="3">
    <source>
        <dbReference type="SAM" id="Phobius"/>
    </source>
</evidence>
<evidence type="ECO:0000313" key="5">
    <source>
        <dbReference type="Proteomes" id="UP000095287"/>
    </source>
</evidence>
<dbReference type="AlphaFoldDB" id="A0A1I8AH62"/>
<organism evidence="5 6">
    <name type="scientific">Steinernema glaseri</name>
    <dbReference type="NCBI Taxonomy" id="37863"/>
    <lineage>
        <taxon>Eukaryota</taxon>
        <taxon>Metazoa</taxon>
        <taxon>Ecdysozoa</taxon>
        <taxon>Nematoda</taxon>
        <taxon>Chromadorea</taxon>
        <taxon>Rhabditida</taxon>
        <taxon>Tylenchina</taxon>
        <taxon>Panagrolaimomorpha</taxon>
        <taxon>Strongyloidoidea</taxon>
        <taxon>Steinernematidae</taxon>
        <taxon>Steinernema</taxon>
    </lineage>
</organism>
<keyword evidence="3" id="KW-1133">Transmembrane helix</keyword>
<feature type="transmembrane region" description="Helical" evidence="3">
    <location>
        <begin position="15"/>
        <end position="39"/>
    </location>
</feature>
<evidence type="ECO:0000259" key="4">
    <source>
        <dbReference type="SMART" id="SM01088"/>
    </source>
</evidence>
<dbReference type="WBParaSite" id="L893_g5691.t1">
    <property type="protein sequence ID" value="L893_g5691.t1"/>
    <property type="gene ID" value="L893_g5691"/>
</dbReference>
<dbReference type="SMART" id="SM01088">
    <property type="entry name" value="Col_cuticle_N"/>
    <property type="match status" value="1"/>
</dbReference>
<keyword evidence="5" id="KW-1185">Reference proteome</keyword>